<dbReference type="ExpressionAtlas" id="X5LV76">
    <property type="expression patterns" value="baseline and differential"/>
</dbReference>
<organism evidence="1 2">
    <name type="scientific">Caenorhabditis elegans</name>
    <dbReference type="NCBI Taxonomy" id="6239"/>
    <lineage>
        <taxon>Eukaryota</taxon>
        <taxon>Metazoa</taxon>
        <taxon>Ecdysozoa</taxon>
        <taxon>Nematoda</taxon>
        <taxon>Chromadorea</taxon>
        <taxon>Rhabditida</taxon>
        <taxon>Rhabditina</taxon>
        <taxon>Rhabditomorpha</taxon>
        <taxon>Rhabditoidea</taxon>
        <taxon>Rhabditidae</taxon>
        <taxon>Peloderinae</taxon>
        <taxon>Caenorhabditis</taxon>
    </lineage>
</organism>
<name>X5LV76_CAEEL</name>
<dbReference type="Bgee" id="WBGene00021352">
    <property type="expression patterns" value="Expressed in larva and 3 other cell types or tissues"/>
</dbReference>
<sequence>MTTDLIIDRIIHHRLEYETRNKKKEKKEADVAKAMNLI</sequence>
<protein>
    <submittedName>
        <fullName evidence="1">IstB_IS21 domain-containing protein</fullName>
    </submittedName>
</protein>
<dbReference type="GeneID" id="171770"/>
<evidence type="ECO:0000313" key="2">
    <source>
        <dbReference type="Proteomes" id="UP000001940"/>
    </source>
</evidence>
<evidence type="ECO:0000313" key="1">
    <source>
        <dbReference type="EMBL" id="CDO41115.1"/>
    </source>
</evidence>
<proteinExistence type="predicted"/>
<reference evidence="1 2" key="1">
    <citation type="journal article" date="1998" name="Science">
        <title>Genome sequence of the nematode C. elegans: a platform for investigating biology.</title>
        <authorList>
            <consortium name="The C. elegans sequencing consortium"/>
            <person name="Sulson J.E."/>
            <person name="Waterston R."/>
        </authorList>
    </citation>
    <scope>NUCLEOTIDE SEQUENCE [LARGE SCALE GENOMIC DNA]</scope>
    <source>
        <strain evidence="1 2">Bristol N2</strain>
    </source>
</reference>
<dbReference type="AlphaFoldDB" id="X5LV76"/>
<dbReference type="RefSeq" id="NP_001293347.1">
    <property type="nucleotide sequence ID" value="NM_001306418.1"/>
</dbReference>
<keyword evidence="2" id="KW-1185">Reference proteome</keyword>
<dbReference type="HOGENOM" id="CLU_031246_2_2_1"/>
<gene>
    <name evidence="1 3" type="primary">pcyt-2.1</name>
    <name evidence="1" type="ORF">CELE_Y37E3.11</name>
    <name evidence="3" type="ORF">Y37E3.11</name>
</gene>
<dbReference type="Proteomes" id="UP000001940">
    <property type="component" value="Chromosome I"/>
</dbReference>
<dbReference type="AGR" id="WB:WBGene00021352"/>
<accession>X5LV76</accession>
<evidence type="ECO:0000313" key="3">
    <source>
        <dbReference type="WormBase" id="Y37E3.11h"/>
    </source>
</evidence>
<dbReference type="EMBL" id="BX284601">
    <property type="protein sequence ID" value="CDO41115.1"/>
    <property type="molecule type" value="Genomic_DNA"/>
</dbReference>
<dbReference type="SMR" id="X5LV76"/>
<dbReference type="OrthoDB" id="40021at2759"/>
<dbReference type="CTD" id="171770"/>
<dbReference type="WormBase" id="Y37E3.11h">
    <property type="protein sequence ID" value="CE49730"/>
    <property type="gene ID" value="WBGene00021352"/>
    <property type="gene designation" value="pcyt-2.1"/>
</dbReference>